<dbReference type="InterPro" id="IPR046732">
    <property type="entry name" value="DUF6624"/>
</dbReference>
<dbReference type="Proteomes" id="UP001225072">
    <property type="component" value="Unassembled WGS sequence"/>
</dbReference>
<dbReference type="EMBL" id="JAUTAL010000001">
    <property type="protein sequence ID" value="MDQ1095536.1"/>
    <property type="molecule type" value="Genomic_DNA"/>
</dbReference>
<dbReference type="RefSeq" id="WP_307446485.1">
    <property type="nucleotide sequence ID" value="NZ_JAUTAL010000001.1"/>
</dbReference>
<evidence type="ECO:0000313" key="2">
    <source>
        <dbReference type="Proteomes" id="UP001225072"/>
    </source>
</evidence>
<keyword evidence="2" id="KW-1185">Reference proteome</keyword>
<gene>
    <name evidence="1" type="ORF">QE404_000683</name>
</gene>
<evidence type="ECO:0000313" key="1">
    <source>
        <dbReference type="EMBL" id="MDQ1095536.1"/>
    </source>
</evidence>
<proteinExistence type="predicted"/>
<name>A0ABU0TFD5_9FLAO</name>
<accession>A0ABU0TFD5</accession>
<dbReference type="Pfam" id="PF20329">
    <property type="entry name" value="DUF6624"/>
    <property type="match status" value="1"/>
</dbReference>
<reference evidence="1 2" key="1">
    <citation type="submission" date="2023-07" db="EMBL/GenBank/DDBJ databases">
        <title>Functional and genomic diversity of the sorghum phyllosphere microbiome.</title>
        <authorList>
            <person name="Shade A."/>
        </authorList>
    </citation>
    <scope>NUCLEOTIDE SEQUENCE [LARGE SCALE GENOMIC DNA]</scope>
    <source>
        <strain evidence="1 2">SORGH_AS_1064</strain>
    </source>
</reference>
<protein>
    <submittedName>
        <fullName evidence="1">Uncharacterized protein</fullName>
    </submittedName>
</protein>
<organism evidence="1 2">
    <name type="scientific">Chryseobacterium camelliae</name>
    <dbReference type="NCBI Taxonomy" id="1265445"/>
    <lineage>
        <taxon>Bacteria</taxon>
        <taxon>Pseudomonadati</taxon>
        <taxon>Bacteroidota</taxon>
        <taxon>Flavobacteriia</taxon>
        <taxon>Flavobacteriales</taxon>
        <taxon>Weeksellaceae</taxon>
        <taxon>Chryseobacterium group</taxon>
        <taxon>Chryseobacterium</taxon>
    </lineage>
</organism>
<comment type="caution">
    <text evidence="1">The sequence shown here is derived from an EMBL/GenBank/DDBJ whole genome shotgun (WGS) entry which is preliminary data.</text>
</comment>
<sequence>MKNKFSEQLIQMAALDESVREKLLKENKLIGGYHPEMEYVHRQNADELKSVINEIGFPTISKVGEEAAEAAWLIVQHSIGEPEFMKDSYKQMLESRIDVNPANLAFLFDRIQFFQGKPQKYGTQLNADGSIYPVMDTDQLNALRQEHNLPPLPQDKISSILPSDKIEELENQNPDYVLWRKNAGWK</sequence>